<gene>
    <name evidence="1" type="primary">Acey_s0357.g3370</name>
    <name evidence="1" type="ORF">Y032_0357g3370</name>
</gene>
<evidence type="ECO:0000313" key="1">
    <source>
        <dbReference type="EMBL" id="EYB82531.1"/>
    </source>
</evidence>
<protein>
    <submittedName>
        <fullName evidence="1">Uncharacterized protein</fullName>
    </submittedName>
</protein>
<sequence>MQISSDSVASHISHFTPALRKPDGDYFDKYGTKKAYRYGLSGIRRNCSPDTCLNFSKCAKEEQHTSQDHG</sequence>
<reference evidence="2" key="1">
    <citation type="journal article" date="2015" name="Nat. Genet.">
        <title>The genome and transcriptome of the zoonotic hookworm Ancylostoma ceylanicum identify infection-specific gene families.</title>
        <authorList>
            <person name="Schwarz E.M."/>
            <person name="Hu Y."/>
            <person name="Antoshechkin I."/>
            <person name="Miller M.M."/>
            <person name="Sternberg P.W."/>
            <person name="Aroian R.V."/>
        </authorList>
    </citation>
    <scope>NUCLEOTIDE SEQUENCE</scope>
    <source>
        <strain evidence="2">HY135</strain>
    </source>
</reference>
<keyword evidence="2" id="KW-1185">Reference proteome</keyword>
<dbReference type="EMBL" id="JARK01001693">
    <property type="protein sequence ID" value="EYB82531.1"/>
    <property type="molecule type" value="Genomic_DNA"/>
</dbReference>
<dbReference type="AlphaFoldDB" id="A0A016RW81"/>
<name>A0A016RW81_9BILA</name>
<dbReference type="Proteomes" id="UP000024635">
    <property type="component" value="Unassembled WGS sequence"/>
</dbReference>
<comment type="caution">
    <text evidence="1">The sequence shown here is derived from an EMBL/GenBank/DDBJ whole genome shotgun (WGS) entry which is preliminary data.</text>
</comment>
<proteinExistence type="predicted"/>
<organism evidence="1 2">
    <name type="scientific">Ancylostoma ceylanicum</name>
    <dbReference type="NCBI Taxonomy" id="53326"/>
    <lineage>
        <taxon>Eukaryota</taxon>
        <taxon>Metazoa</taxon>
        <taxon>Ecdysozoa</taxon>
        <taxon>Nematoda</taxon>
        <taxon>Chromadorea</taxon>
        <taxon>Rhabditida</taxon>
        <taxon>Rhabditina</taxon>
        <taxon>Rhabditomorpha</taxon>
        <taxon>Strongyloidea</taxon>
        <taxon>Ancylostomatidae</taxon>
        <taxon>Ancylostomatinae</taxon>
        <taxon>Ancylostoma</taxon>
    </lineage>
</organism>
<evidence type="ECO:0000313" key="2">
    <source>
        <dbReference type="Proteomes" id="UP000024635"/>
    </source>
</evidence>
<accession>A0A016RW81</accession>